<evidence type="ECO:0000313" key="2">
    <source>
        <dbReference type="Proteomes" id="UP001177003"/>
    </source>
</evidence>
<dbReference type="AlphaFoldDB" id="A0AA35Z6U7"/>
<accession>A0AA35Z6U7</accession>
<dbReference type="Proteomes" id="UP001177003">
    <property type="component" value="Chromosome 5"/>
</dbReference>
<sequence length="106" mass="11905">MSPSTNHDTTSLLSPPTNAKRKLVDVYDLEDTIFHVGKRQMSKEVELSLHAAATRCHHEDSDHHHLMSPFANHRQTKRKARQQSHHRSSAIAATIPICVALPHTTS</sequence>
<protein>
    <submittedName>
        <fullName evidence="1">Uncharacterized protein</fullName>
    </submittedName>
</protein>
<proteinExistence type="predicted"/>
<evidence type="ECO:0000313" key="1">
    <source>
        <dbReference type="EMBL" id="CAI9287018.1"/>
    </source>
</evidence>
<keyword evidence="2" id="KW-1185">Reference proteome</keyword>
<organism evidence="1 2">
    <name type="scientific">Lactuca saligna</name>
    <name type="common">Willowleaf lettuce</name>
    <dbReference type="NCBI Taxonomy" id="75948"/>
    <lineage>
        <taxon>Eukaryota</taxon>
        <taxon>Viridiplantae</taxon>
        <taxon>Streptophyta</taxon>
        <taxon>Embryophyta</taxon>
        <taxon>Tracheophyta</taxon>
        <taxon>Spermatophyta</taxon>
        <taxon>Magnoliopsida</taxon>
        <taxon>eudicotyledons</taxon>
        <taxon>Gunneridae</taxon>
        <taxon>Pentapetalae</taxon>
        <taxon>asterids</taxon>
        <taxon>campanulids</taxon>
        <taxon>Asterales</taxon>
        <taxon>Asteraceae</taxon>
        <taxon>Cichorioideae</taxon>
        <taxon>Cichorieae</taxon>
        <taxon>Lactucinae</taxon>
        <taxon>Lactuca</taxon>
    </lineage>
</organism>
<dbReference type="EMBL" id="OX465081">
    <property type="protein sequence ID" value="CAI9287018.1"/>
    <property type="molecule type" value="Genomic_DNA"/>
</dbReference>
<reference evidence="1" key="1">
    <citation type="submission" date="2023-04" db="EMBL/GenBank/DDBJ databases">
        <authorList>
            <person name="Vijverberg K."/>
            <person name="Xiong W."/>
            <person name="Schranz E."/>
        </authorList>
    </citation>
    <scope>NUCLEOTIDE SEQUENCE</scope>
</reference>
<gene>
    <name evidence="1" type="ORF">LSALG_LOCUS26412</name>
</gene>
<name>A0AA35Z6U7_LACSI</name>